<dbReference type="Proteomes" id="UP000789595">
    <property type="component" value="Unassembled WGS sequence"/>
</dbReference>
<comment type="similarity">
    <text evidence="1">Belongs to the protein kinase superfamily. ADCK protein kinase family.</text>
</comment>
<dbReference type="OrthoDB" id="427480at2759"/>
<proteinExistence type="inferred from homology"/>
<dbReference type="GO" id="GO:0004672">
    <property type="term" value="F:protein kinase activity"/>
    <property type="evidence" value="ECO:0007669"/>
    <property type="project" value="InterPro"/>
</dbReference>
<dbReference type="Gene3D" id="3.90.1200.10">
    <property type="match status" value="1"/>
</dbReference>
<dbReference type="Pfam" id="PF03109">
    <property type="entry name" value="ABC1"/>
    <property type="match status" value="1"/>
</dbReference>
<dbReference type="InterPro" id="IPR011009">
    <property type="entry name" value="Kinase-like_dom_sf"/>
</dbReference>
<protein>
    <recommendedName>
        <fullName evidence="3">Protein kinase domain-containing protein</fullName>
    </recommendedName>
</protein>
<keyword evidence="2" id="KW-0732">Signal</keyword>
<dbReference type="PROSITE" id="PS50011">
    <property type="entry name" value="PROTEIN_KINASE_DOM"/>
    <property type="match status" value="1"/>
</dbReference>
<evidence type="ECO:0000256" key="1">
    <source>
        <dbReference type="ARBA" id="ARBA00009670"/>
    </source>
</evidence>
<evidence type="ECO:0000256" key="2">
    <source>
        <dbReference type="SAM" id="SignalP"/>
    </source>
</evidence>
<dbReference type="InterPro" id="IPR004147">
    <property type="entry name" value="ABC1_dom"/>
</dbReference>
<dbReference type="InterPro" id="IPR050154">
    <property type="entry name" value="UbiB_kinase"/>
</dbReference>
<feature type="chain" id="PRO_5035260664" description="Protein kinase domain-containing protein" evidence="2">
    <location>
        <begin position="16"/>
        <end position="745"/>
    </location>
</feature>
<dbReference type="CDD" id="cd05121">
    <property type="entry name" value="ABC1_ADCK3-like"/>
    <property type="match status" value="1"/>
</dbReference>
<keyword evidence="5" id="KW-1185">Reference proteome</keyword>
<dbReference type="InterPro" id="IPR000719">
    <property type="entry name" value="Prot_kinase_dom"/>
</dbReference>
<sequence>MRVLSLLLLLRHSLALVPPAAKPRATRLSALTDEVLDVAQWVGTNADQLPIGEYAPFAAAGAAAGAMAVSGAAVLRSFERDAPVESPLSKDGRYDPEAADAYFGRRPIQTLKRGAEIAGRAAGLGAAILLDVATDSVKENEKERATAVVDALVSLGPTFVKVGQALSIRSDLLSEAYCDALTTLQDACPPFDDAEARKVIADEVGADAFADLSSSVIASASLGQVYVGHVLRDDEKVKVAVKVQRPGVAETIALDLHLLRIGAGPLKALFQANTDLVGLVDTWGVRFVDELDYVREAGHAVDFSRAIAETPLCGAVFAPEPLEHLTSRKVLTTTWVEGQRLDYVADATAEGELRRKRRVSQLCGVAMNSYLTMMLETGILHADPHPGNLIVEESTGRLAILDWGLVTEMDPDLRLSYIEHIAHLVAKDYGKVPNDLVKLGFVPEGYEEAIESSDAVAVLTDVYTQFAGGGGAAKIDVPAVLTEMRALADRQGNLFRLPPYFAYIARAFSVLEGIGLKNDPDYAIVGECLPYVSQRLLSDPSPRVAKALETFVYGGEDQLVKKVDADRLTYLADGLQSYSKSETGNQVDVDVLDDAVGVARKVADLLLVDGDEPTPLQTIVEAELAKVLGASLRQSFAQARDSRAGTLARTLVDPFGVLDPLLKGRLVAPDRDDRVQLATLSRVATRAGGELGAAVNSLSELPVDEQREALAELGDLLWRNRAGASKASRRIAALLLEQGLERVGA</sequence>
<reference evidence="4" key="1">
    <citation type="submission" date="2021-11" db="EMBL/GenBank/DDBJ databases">
        <authorList>
            <consortium name="Genoscope - CEA"/>
            <person name="William W."/>
        </authorList>
    </citation>
    <scope>NUCLEOTIDE SEQUENCE</scope>
</reference>
<dbReference type="PANTHER" id="PTHR10566">
    <property type="entry name" value="CHAPERONE-ACTIVITY OF BC1 COMPLEX CABC1 -RELATED"/>
    <property type="match status" value="1"/>
</dbReference>
<dbReference type="AlphaFoldDB" id="A0A8J2SCP2"/>
<dbReference type="PANTHER" id="PTHR10566:SF118">
    <property type="entry name" value="PROTEIN KINASE DOMAIN-CONTAINING PROTEIN"/>
    <property type="match status" value="1"/>
</dbReference>
<evidence type="ECO:0000259" key="3">
    <source>
        <dbReference type="PROSITE" id="PS50011"/>
    </source>
</evidence>
<dbReference type="SUPFAM" id="SSF56112">
    <property type="entry name" value="Protein kinase-like (PK-like)"/>
    <property type="match status" value="1"/>
</dbReference>
<dbReference type="GO" id="GO:0005524">
    <property type="term" value="F:ATP binding"/>
    <property type="evidence" value="ECO:0007669"/>
    <property type="project" value="InterPro"/>
</dbReference>
<evidence type="ECO:0000313" key="5">
    <source>
        <dbReference type="Proteomes" id="UP000789595"/>
    </source>
</evidence>
<name>A0A8J2SCP2_9STRA</name>
<gene>
    <name evidence="4" type="ORF">PECAL_1P16970</name>
</gene>
<evidence type="ECO:0000313" key="4">
    <source>
        <dbReference type="EMBL" id="CAH0365266.1"/>
    </source>
</evidence>
<comment type="caution">
    <text evidence="4">The sequence shown here is derived from an EMBL/GenBank/DDBJ whole genome shotgun (WGS) entry which is preliminary data.</text>
</comment>
<organism evidence="4 5">
    <name type="scientific">Pelagomonas calceolata</name>
    <dbReference type="NCBI Taxonomy" id="35677"/>
    <lineage>
        <taxon>Eukaryota</taxon>
        <taxon>Sar</taxon>
        <taxon>Stramenopiles</taxon>
        <taxon>Ochrophyta</taxon>
        <taxon>Pelagophyceae</taxon>
        <taxon>Pelagomonadales</taxon>
        <taxon>Pelagomonadaceae</taxon>
        <taxon>Pelagomonas</taxon>
    </lineage>
</organism>
<accession>A0A8J2SCP2</accession>
<dbReference type="EMBL" id="CAKKNE010000001">
    <property type="protein sequence ID" value="CAH0365266.1"/>
    <property type="molecule type" value="Genomic_DNA"/>
</dbReference>
<feature type="domain" description="Protein kinase" evidence="3">
    <location>
        <begin position="211"/>
        <end position="560"/>
    </location>
</feature>
<feature type="signal peptide" evidence="2">
    <location>
        <begin position="1"/>
        <end position="15"/>
    </location>
</feature>